<dbReference type="Proteomes" id="UP001153555">
    <property type="component" value="Unassembled WGS sequence"/>
</dbReference>
<evidence type="ECO:0000313" key="3">
    <source>
        <dbReference type="EMBL" id="CAA0829314.1"/>
    </source>
</evidence>
<protein>
    <recommendedName>
        <fullName evidence="2">C2 NT-type domain-containing protein</fullName>
    </recommendedName>
</protein>
<dbReference type="InterPro" id="IPR019448">
    <property type="entry name" value="NT-C2"/>
</dbReference>
<gene>
    <name evidence="3" type="ORF">SHERM_24892</name>
</gene>
<feature type="region of interest" description="Disordered" evidence="1">
    <location>
        <begin position="844"/>
        <end position="874"/>
    </location>
</feature>
<dbReference type="Pfam" id="PF21745">
    <property type="entry name" value="PMI1_PMIR1-2_C"/>
    <property type="match status" value="1"/>
</dbReference>
<evidence type="ECO:0000259" key="2">
    <source>
        <dbReference type="PROSITE" id="PS51840"/>
    </source>
</evidence>
<evidence type="ECO:0000256" key="1">
    <source>
        <dbReference type="SAM" id="MobiDB-lite"/>
    </source>
</evidence>
<dbReference type="Pfam" id="PF10358">
    <property type="entry name" value="NT-C2"/>
    <property type="match status" value="1"/>
</dbReference>
<dbReference type="EMBL" id="CACSLK010027773">
    <property type="protein sequence ID" value="CAA0829314.1"/>
    <property type="molecule type" value="Genomic_DNA"/>
</dbReference>
<comment type="caution">
    <text evidence="3">The sequence shown here is derived from an EMBL/GenBank/DDBJ whole genome shotgun (WGS) entry which is preliminary data.</text>
</comment>
<reference evidence="3" key="1">
    <citation type="submission" date="2019-12" db="EMBL/GenBank/DDBJ databases">
        <authorList>
            <person name="Scholes J."/>
        </authorList>
    </citation>
    <scope>NUCLEOTIDE SEQUENCE</scope>
</reference>
<organism evidence="3 4">
    <name type="scientific">Striga hermonthica</name>
    <name type="common">Purple witchweed</name>
    <name type="synonym">Buchnera hermonthica</name>
    <dbReference type="NCBI Taxonomy" id="68872"/>
    <lineage>
        <taxon>Eukaryota</taxon>
        <taxon>Viridiplantae</taxon>
        <taxon>Streptophyta</taxon>
        <taxon>Embryophyta</taxon>
        <taxon>Tracheophyta</taxon>
        <taxon>Spermatophyta</taxon>
        <taxon>Magnoliopsida</taxon>
        <taxon>eudicotyledons</taxon>
        <taxon>Gunneridae</taxon>
        <taxon>Pentapetalae</taxon>
        <taxon>asterids</taxon>
        <taxon>lamiids</taxon>
        <taxon>Lamiales</taxon>
        <taxon>Orobanchaceae</taxon>
        <taxon>Buchnereae</taxon>
        <taxon>Striga</taxon>
    </lineage>
</organism>
<feature type="compositionally biased region" description="Acidic residues" evidence="1">
    <location>
        <begin position="849"/>
        <end position="860"/>
    </location>
</feature>
<dbReference type="OrthoDB" id="2019483at2759"/>
<keyword evidence="4" id="KW-1185">Reference proteome</keyword>
<proteinExistence type="predicted"/>
<dbReference type="InterPro" id="IPR048972">
    <property type="entry name" value="PMI1_PMIR1-2_C"/>
</dbReference>
<evidence type="ECO:0000313" key="4">
    <source>
        <dbReference type="Proteomes" id="UP001153555"/>
    </source>
</evidence>
<dbReference type="PROSITE" id="PS51840">
    <property type="entry name" value="C2_NT"/>
    <property type="match status" value="1"/>
</dbReference>
<dbReference type="AlphaFoldDB" id="A0A9N7NI17"/>
<dbReference type="PANTHER" id="PTHR33414:SF1">
    <property type="entry name" value="PROTEIN PLASTID MOVEMENT IMPAIRED 1-RELATED 1"/>
    <property type="match status" value="1"/>
</dbReference>
<dbReference type="InterPro" id="IPR039614">
    <property type="entry name" value="PMI1-like"/>
</dbReference>
<name>A0A9N7NI17_STRHE</name>
<sequence length="973" mass="107318">MISLKLTCISQACPALPTRFESSTETDPKDEKAKKPSLWTWKGLKALTNARARRFNCSFSLLVHSVEGLPSILNDAFLVVHWRRKDGDLMTRPVRVHQGVAEFEENLAHSCLVYGNRSGPHRSARYEPKNFLLYASVYNSPDLDLGRHRVDVTRLLPLTLDELENEKSSGKWTTSFGLSGKARGATVHVSFGYAVVENGEGSNHSVPESPRTLFGPFDLSGELSVIRRVESLPARLSTFEQPSEDVKDLHEVLPVLGSEVSDSVNVICRKVEEDSGKLAENNLELVHFPPDSTGEKVCEAEGGISEFSVVEKGVEVETVVPKDEQSEIRGLDSKEKDNDLCSKESLMKDLETALSYATDLVNDGLDSQEDETDALQREDLLDKLPISDDLIDSVANDFLDMLGIDYSPSGSGSESEPESPRECLLKQFEKDALAHGGLLDLEIENYLILDDKPSLKHDFLQEKPELDTCRPKIMTRASRLEDLESEALMRDWGLNEEAFQHSPPSNLGSFSSPVDFHPPNEVCTLPPLAEGVGPFVRTKNGGFLRSMSPGFFPNASNGGSLVMQVSSPVVVPAEMGCNVMDVLQGLAALGIEKLSVQANRLMPLEDITGRTIQQIAWEAGPRVVGSAERQPQSGILQKTLSEQTSVNLTSFSTNKEYVSLEDLAPLAMEKIEALSLEGLRIQSGMSCEDVPSDITAQSMGEFSVLKGKTSNSGGLQLLDIKDDNGPDGIDGLMGLSLTLDEWMRFDSGEIDHEDLVDERTCKILAAHRATSLDVFRGRKNEGEEKKRRAKGRRHGLLGNNFTVAFMVQLRDPLRDYEPVGGPMLSLVQVGRVFSLPKFRIYGKVPPAGDADEDEEDNEWDPEGKEAREGETDEMEKSIPQYEIMEVAVAGLKVEWGRKKLWGPANQEKSGSRWLLANGMGKKNKHPLMKSSPVVKGSYVQPNSDKLWSISSGLIGQHARKPNVVCRNGTKRFR</sequence>
<dbReference type="PANTHER" id="PTHR33414">
    <property type="entry name" value="PROTEIN PLASTID MOVEMENT IMPAIRED 1-RELATED 1"/>
    <property type="match status" value="1"/>
</dbReference>
<accession>A0A9N7NI17</accession>
<feature type="domain" description="C2 NT-type" evidence="2">
    <location>
        <begin position="47"/>
        <end position="195"/>
    </location>
</feature>